<dbReference type="AlphaFoldDB" id="A0A1F7WT09"/>
<gene>
    <name evidence="1" type="ORF">A2125_00965</name>
</gene>
<dbReference type="Proteomes" id="UP000178812">
    <property type="component" value="Unassembled WGS sequence"/>
</dbReference>
<proteinExistence type="predicted"/>
<accession>A0A1F7WT09</accession>
<dbReference type="EMBL" id="MGFM01000015">
    <property type="protein sequence ID" value="OGM05880.1"/>
    <property type="molecule type" value="Genomic_DNA"/>
</dbReference>
<dbReference type="SUPFAM" id="SSF160246">
    <property type="entry name" value="EspE N-terminal domain-like"/>
    <property type="match status" value="1"/>
</dbReference>
<organism evidence="1 2">
    <name type="scientific">Candidatus Woesebacteria bacterium GWB1_43_5</name>
    <dbReference type="NCBI Taxonomy" id="1802474"/>
    <lineage>
        <taxon>Bacteria</taxon>
        <taxon>Candidatus Woeseibacteriota</taxon>
    </lineage>
</organism>
<protein>
    <recommendedName>
        <fullName evidence="3">Type II secretion system protein GspE N-terminal domain-containing protein</fullName>
    </recommendedName>
</protein>
<name>A0A1F7WT09_9BACT</name>
<dbReference type="InterPro" id="IPR037257">
    <property type="entry name" value="T2SS_E_N_sf"/>
</dbReference>
<evidence type="ECO:0008006" key="3">
    <source>
        <dbReference type="Google" id="ProtNLM"/>
    </source>
</evidence>
<comment type="caution">
    <text evidence="1">The sequence shown here is derived from an EMBL/GenBank/DDBJ whole genome shotgun (WGS) entry which is preliminary data.</text>
</comment>
<evidence type="ECO:0000313" key="2">
    <source>
        <dbReference type="Proteomes" id="UP000178812"/>
    </source>
</evidence>
<sequence length="95" mass="10375">MILPDEQIRKLILAQGLADEKTLEPVERLARDTKIPLAEALVKKGGVLTDEQVGGLTASALNLPFVILSKAAIPEDVAKIIPTRIARRKKQSPKR</sequence>
<evidence type="ECO:0000313" key="1">
    <source>
        <dbReference type="EMBL" id="OGM05880.1"/>
    </source>
</evidence>
<reference evidence="1 2" key="1">
    <citation type="journal article" date="2016" name="Nat. Commun.">
        <title>Thousands of microbial genomes shed light on interconnected biogeochemical processes in an aquifer system.</title>
        <authorList>
            <person name="Anantharaman K."/>
            <person name="Brown C.T."/>
            <person name="Hug L.A."/>
            <person name="Sharon I."/>
            <person name="Castelle C.J."/>
            <person name="Probst A.J."/>
            <person name="Thomas B.C."/>
            <person name="Singh A."/>
            <person name="Wilkins M.J."/>
            <person name="Karaoz U."/>
            <person name="Brodie E.L."/>
            <person name="Williams K.H."/>
            <person name="Hubbard S.S."/>
            <person name="Banfield J.F."/>
        </authorList>
    </citation>
    <scope>NUCLEOTIDE SEQUENCE [LARGE SCALE GENOMIC DNA]</scope>
</reference>